<feature type="non-terminal residue" evidence="1">
    <location>
        <position position="246"/>
    </location>
</feature>
<keyword evidence="2" id="KW-1185">Reference proteome</keyword>
<gene>
    <name evidence="1" type="ORF">MSG28_004463</name>
</gene>
<dbReference type="Proteomes" id="UP001064048">
    <property type="component" value="Chromosome 7"/>
</dbReference>
<evidence type="ECO:0000313" key="1">
    <source>
        <dbReference type="EMBL" id="KAI8431915.1"/>
    </source>
</evidence>
<protein>
    <submittedName>
        <fullName evidence="1">Uncharacterized protein</fullName>
    </submittedName>
</protein>
<name>A0ACC0K6Y6_CHOFU</name>
<comment type="caution">
    <text evidence="1">The sequence shown here is derived from an EMBL/GenBank/DDBJ whole genome shotgun (WGS) entry which is preliminary data.</text>
</comment>
<evidence type="ECO:0000313" key="2">
    <source>
        <dbReference type="Proteomes" id="UP001064048"/>
    </source>
</evidence>
<organism evidence="1 2">
    <name type="scientific">Choristoneura fumiferana</name>
    <name type="common">Spruce budworm moth</name>
    <name type="synonym">Archips fumiferana</name>
    <dbReference type="NCBI Taxonomy" id="7141"/>
    <lineage>
        <taxon>Eukaryota</taxon>
        <taxon>Metazoa</taxon>
        <taxon>Ecdysozoa</taxon>
        <taxon>Arthropoda</taxon>
        <taxon>Hexapoda</taxon>
        <taxon>Insecta</taxon>
        <taxon>Pterygota</taxon>
        <taxon>Neoptera</taxon>
        <taxon>Endopterygota</taxon>
        <taxon>Lepidoptera</taxon>
        <taxon>Glossata</taxon>
        <taxon>Ditrysia</taxon>
        <taxon>Tortricoidea</taxon>
        <taxon>Tortricidae</taxon>
        <taxon>Tortricinae</taxon>
        <taxon>Choristoneura</taxon>
    </lineage>
</organism>
<sequence>MSLCAAWIYVYLKFKFMLGEVSDIEYLTTVSTVDGSIGAEELPEGELLRVLPDVVYIHCGLVRRRRRAQHRHGAGGRAQQRQRRVIGRRHRVEALLPLGDEGQRLARRRQQRRRRRLREAGRKRRRPRAERRAQVRAVESGRRRPVEDGATVVGERRGRHAGTRAGARRVLVSVGLVGELDDDGAGARQRRAAVQLGDGLLGLRARLVAHEADALRYAAVGNHAELAEHHIEALQRHVGRQVADVQ</sequence>
<reference evidence="1 2" key="1">
    <citation type="journal article" date="2022" name="Genome Biol. Evol.">
        <title>The Spruce Budworm Genome: Reconstructing the Evolutionary History of Antifreeze Proteins.</title>
        <authorList>
            <person name="Beliveau C."/>
            <person name="Gagne P."/>
            <person name="Picq S."/>
            <person name="Vernygora O."/>
            <person name="Keeling C.I."/>
            <person name="Pinkney K."/>
            <person name="Doucet D."/>
            <person name="Wen F."/>
            <person name="Johnston J.S."/>
            <person name="Maaroufi H."/>
            <person name="Boyle B."/>
            <person name="Laroche J."/>
            <person name="Dewar K."/>
            <person name="Juretic N."/>
            <person name="Blackburn G."/>
            <person name="Nisole A."/>
            <person name="Brunet B."/>
            <person name="Brandao M."/>
            <person name="Lumley L."/>
            <person name="Duan J."/>
            <person name="Quan G."/>
            <person name="Lucarotti C.J."/>
            <person name="Roe A.D."/>
            <person name="Sperling F.A.H."/>
            <person name="Levesque R.C."/>
            <person name="Cusson M."/>
        </authorList>
    </citation>
    <scope>NUCLEOTIDE SEQUENCE [LARGE SCALE GENOMIC DNA]</scope>
    <source>
        <strain evidence="1">Glfc:IPQL:Cfum</strain>
    </source>
</reference>
<proteinExistence type="predicted"/>
<dbReference type="EMBL" id="CM046107">
    <property type="protein sequence ID" value="KAI8431915.1"/>
    <property type="molecule type" value="Genomic_DNA"/>
</dbReference>
<accession>A0ACC0K6Y6</accession>